<dbReference type="Proteomes" id="UP000693941">
    <property type="component" value="Chromosome"/>
</dbReference>
<gene>
    <name evidence="1" type="ORF">J5U21_02266</name>
</gene>
<evidence type="ECO:0000313" key="2">
    <source>
        <dbReference type="Proteomes" id="UP000693941"/>
    </source>
</evidence>
<reference evidence="1" key="1">
    <citation type="journal article" date="2021" name="Environ. Microbiol.">
        <title>New insights into the diversity and evolution of the archaeal mobilome from three complete genomes of Saccharolobus shibatae.</title>
        <authorList>
            <person name="Medvedeva S."/>
            <person name="Brandt D."/>
            <person name="Cvirkaite-Krupovic V."/>
            <person name="Liu Y."/>
            <person name="Severinov K."/>
            <person name="Ishino S."/>
            <person name="Ishino Y."/>
            <person name="Prangishvili D."/>
            <person name="Kalinowski J."/>
            <person name="Krupovic M."/>
        </authorList>
    </citation>
    <scope>NUCLEOTIDE SEQUENCE</scope>
    <source>
        <strain evidence="1">BEU9</strain>
    </source>
</reference>
<protein>
    <submittedName>
        <fullName evidence="1">Uncharacterized protein</fullName>
    </submittedName>
</protein>
<accession>A0A8F5BWD2</accession>
<sequence>MDLYGPKRENLWIWNVLQDGVPFFTTGDRDYRTFSYLLNTQEQGILH</sequence>
<organism evidence="1 2">
    <name type="scientific">Saccharolobus shibatae</name>
    <dbReference type="NCBI Taxonomy" id="2286"/>
    <lineage>
        <taxon>Archaea</taxon>
        <taxon>Thermoproteota</taxon>
        <taxon>Thermoprotei</taxon>
        <taxon>Sulfolobales</taxon>
        <taxon>Sulfolobaceae</taxon>
        <taxon>Saccharolobus</taxon>
    </lineage>
</organism>
<evidence type="ECO:0000313" key="1">
    <source>
        <dbReference type="EMBL" id="QXJ32615.1"/>
    </source>
</evidence>
<dbReference type="AlphaFoldDB" id="A0A8F5BWD2"/>
<proteinExistence type="predicted"/>
<name>A0A8F5BWD2_9CREN</name>
<dbReference type="EMBL" id="CP077715">
    <property type="protein sequence ID" value="QXJ32615.1"/>
    <property type="molecule type" value="Genomic_DNA"/>
</dbReference>